<dbReference type="EMBL" id="JBEPMC010000014">
    <property type="protein sequence ID" value="MET3582943.1"/>
    <property type="molecule type" value="Genomic_DNA"/>
</dbReference>
<sequence length="90" mass="10486">MSACSRRRNHCIIVCFEKADTIHEQLRYAFEAISRYGLAVDSSKREPLLYGQPTPKGESIVQRRFRNSGNPSAMSYYALYVLYFSRNQRD</sequence>
<keyword evidence="2" id="KW-1185">Reference proteome</keyword>
<evidence type="ECO:0008006" key="3">
    <source>
        <dbReference type="Google" id="ProtNLM"/>
    </source>
</evidence>
<dbReference type="Proteomes" id="UP001549204">
    <property type="component" value="Unassembled WGS sequence"/>
</dbReference>
<reference evidence="1 2" key="1">
    <citation type="submission" date="2024-06" db="EMBL/GenBank/DDBJ databases">
        <title>Genomic Encyclopedia of Type Strains, Phase IV (KMG-IV): sequencing the most valuable type-strain genomes for metagenomic binning, comparative biology and taxonomic classification.</title>
        <authorList>
            <person name="Goeker M."/>
        </authorList>
    </citation>
    <scope>NUCLEOTIDE SEQUENCE [LARGE SCALE GENOMIC DNA]</scope>
    <source>
        <strain evidence="1 2">DSM 100022</strain>
    </source>
</reference>
<accession>A0ABV2GXC7</accession>
<gene>
    <name evidence="1" type="ORF">ABID19_006005</name>
</gene>
<evidence type="ECO:0000313" key="2">
    <source>
        <dbReference type="Proteomes" id="UP001549204"/>
    </source>
</evidence>
<evidence type="ECO:0000313" key="1">
    <source>
        <dbReference type="EMBL" id="MET3582943.1"/>
    </source>
</evidence>
<comment type="caution">
    <text evidence="1">The sequence shown here is derived from an EMBL/GenBank/DDBJ whole genome shotgun (WGS) entry which is preliminary data.</text>
</comment>
<proteinExistence type="predicted"/>
<protein>
    <recommendedName>
        <fullName evidence="3">Reverse transcriptase domain-containing protein</fullName>
    </recommendedName>
</protein>
<organism evidence="1 2">
    <name type="scientific">Mesorhizobium robiniae</name>
    <dbReference type="NCBI Taxonomy" id="559315"/>
    <lineage>
        <taxon>Bacteria</taxon>
        <taxon>Pseudomonadati</taxon>
        <taxon>Pseudomonadota</taxon>
        <taxon>Alphaproteobacteria</taxon>
        <taxon>Hyphomicrobiales</taxon>
        <taxon>Phyllobacteriaceae</taxon>
        <taxon>Mesorhizobium</taxon>
    </lineage>
</organism>
<name>A0ABV2GXC7_9HYPH</name>